<evidence type="ECO:0000313" key="4">
    <source>
        <dbReference type="EMBL" id="MDQ2095042.1"/>
    </source>
</evidence>
<comment type="cofactor">
    <cofactor evidence="1">
        <name>Mg(2+)</name>
        <dbReference type="ChEBI" id="CHEBI:18420"/>
    </cofactor>
</comment>
<dbReference type="EMBL" id="JANFFA010000003">
    <property type="protein sequence ID" value="MDQ2095042.1"/>
    <property type="molecule type" value="Genomic_DNA"/>
</dbReference>
<proteinExistence type="predicted"/>
<evidence type="ECO:0000256" key="2">
    <source>
        <dbReference type="ARBA" id="ARBA00022801"/>
    </source>
</evidence>
<sequence>MSNAPTPPVLSPAQIKRRDIRIAARALILHEDRLLLVNAFPGEDSTLWCAPGGGAEPGQSLPENLAREVHEETGLTIKVGAPALINEFHSPDTGFHQVELFFHARITHGTLTDDWQDPEQIVTRRRFFSRADLNDIRFKPDSLPDAAWGTALLYDPLERLVKP</sequence>
<dbReference type="PANTHER" id="PTHR43046:SF14">
    <property type="entry name" value="MUTT_NUDIX FAMILY PROTEIN"/>
    <property type="match status" value="1"/>
</dbReference>
<dbReference type="Proteomes" id="UP001227162">
    <property type="component" value="Unassembled WGS sequence"/>
</dbReference>
<dbReference type="PROSITE" id="PS51462">
    <property type="entry name" value="NUDIX"/>
    <property type="match status" value="1"/>
</dbReference>
<evidence type="ECO:0000259" key="3">
    <source>
        <dbReference type="PROSITE" id="PS51462"/>
    </source>
</evidence>
<evidence type="ECO:0000313" key="5">
    <source>
        <dbReference type="Proteomes" id="UP001227162"/>
    </source>
</evidence>
<feature type="domain" description="Nudix hydrolase" evidence="3">
    <location>
        <begin position="19"/>
        <end position="151"/>
    </location>
</feature>
<organism evidence="4 5">
    <name type="scientific">Rhodalgimonas zhirmunskyi</name>
    <dbReference type="NCBI Taxonomy" id="2964767"/>
    <lineage>
        <taxon>Bacteria</taxon>
        <taxon>Pseudomonadati</taxon>
        <taxon>Pseudomonadota</taxon>
        <taxon>Alphaproteobacteria</taxon>
        <taxon>Rhodobacterales</taxon>
        <taxon>Roseobacteraceae</taxon>
        <taxon>Rhodalgimonas</taxon>
    </lineage>
</organism>
<dbReference type="GO" id="GO:0016787">
    <property type="term" value="F:hydrolase activity"/>
    <property type="evidence" value="ECO:0007669"/>
    <property type="project" value="UniProtKB-KW"/>
</dbReference>
<reference evidence="4" key="2">
    <citation type="submission" date="2023-04" db="EMBL/GenBank/DDBJ databases">
        <title>'Rhodoalgimonas zhirmunskyi' gen. nov., isolated from a red alga.</title>
        <authorList>
            <person name="Nedashkovskaya O.I."/>
            <person name="Otstavnykh N.Y."/>
            <person name="Bystritskaya E.P."/>
            <person name="Balabanova L.A."/>
            <person name="Isaeva M.P."/>
        </authorList>
    </citation>
    <scope>NUCLEOTIDE SEQUENCE</scope>
    <source>
        <strain evidence="4">10Alg 79</strain>
    </source>
</reference>
<reference evidence="4" key="1">
    <citation type="submission" date="2022-07" db="EMBL/GenBank/DDBJ databases">
        <authorList>
            <person name="Otstavnykh N."/>
            <person name="Isaeva M."/>
            <person name="Bystritskaya E."/>
        </authorList>
    </citation>
    <scope>NUCLEOTIDE SEQUENCE</scope>
    <source>
        <strain evidence="4">10Alg 79</strain>
    </source>
</reference>
<keyword evidence="2" id="KW-0378">Hydrolase</keyword>
<accession>A0AAJ1UFP0</accession>
<keyword evidence="5" id="KW-1185">Reference proteome</keyword>
<dbReference type="InterPro" id="IPR000086">
    <property type="entry name" value="NUDIX_hydrolase_dom"/>
</dbReference>
<dbReference type="PRINTS" id="PR00502">
    <property type="entry name" value="NUDIXFAMILY"/>
</dbReference>
<evidence type="ECO:0000256" key="1">
    <source>
        <dbReference type="ARBA" id="ARBA00001946"/>
    </source>
</evidence>
<gene>
    <name evidence="4" type="ORF">NOI20_13045</name>
</gene>
<comment type="caution">
    <text evidence="4">The sequence shown here is derived from an EMBL/GenBank/DDBJ whole genome shotgun (WGS) entry which is preliminary data.</text>
</comment>
<dbReference type="InterPro" id="IPR015797">
    <property type="entry name" value="NUDIX_hydrolase-like_dom_sf"/>
</dbReference>
<dbReference type="PANTHER" id="PTHR43046">
    <property type="entry name" value="GDP-MANNOSE MANNOSYL HYDROLASE"/>
    <property type="match status" value="1"/>
</dbReference>
<dbReference type="AlphaFoldDB" id="A0AAJ1UFP0"/>
<dbReference type="Pfam" id="PF00293">
    <property type="entry name" value="NUDIX"/>
    <property type="match status" value="1"/>
</dbReference>
<protein>
    <submittedName>
        <fullName evidence="4">NUDIX domain-containing protein</fullName>
    </submittedName>
</protein>
<dbReference type="CDD" id="cd18880">
    <property type="entry name" value="NUDIX_ADPRase"/>
    <property type="match status" value="1"/>
</dbReference>
<name>A0AAJ1UFP0_9RHOB</name>
<dbReference type="Gene3D" id="3.90.79.10">
    <property type="entry name" value="Nucleoside Triphosphate Pyrophosphohydrolase"/>
    <property type="match status" value="1"/>
</dbReference>
<dbReference type="InterPro" id="IPR020476">
    <property type="entry name" value="Nudix_hydrolase"/>
</dbReference>
<dbReference type="SUPFAM" id="SSF55811">
    <property type="entry name" value="Nudix"/>
    <property type="match status" value="1"/>
</dbReference>
<dbReference type="RefSeq" id="WP_317626644.1">
    <property type="nucleotide sequence ID" value="NZ_JANFFA010000003.1"/>
</dbReference>